<dbReference type="Proteomes" id="UP000292957">
    <property type="component" value="Unassembled WGS sequence"/>
</dbReference>
<proteinExistence type="predicted"/>
<accession>A0A4Q9N3Y7</accession>
<dbReference type="EMBL" id="ML143391">
    <property type="protein sequence ID" value="TBU33506.1"/>
    <property type="molecule type" value="Genomic_DNA"/>
</dbReference>
<name>A0A4Q9N3Y7_9APHY</name>
<dbReference type="AlphaFoldDB" id="A0A4Q9N3Y7"/>
<sequence length="367" mass="41674">MVYFVTLSRSSNSWLSTSPKRYGTTWYLEDDKKEGLALPPRGRRIKQLTLQELKISPSNVIDPIFRVFALFKSIESLYLVHTRLPWLLPNTQSAPVDVIFYRLQVRNLVICSDDEAVSVFERAVGFLLRAPVVRPPLRSLWVDCIDIPKSIALQDFLRDSQPHLQDLGINVFRPVLQSYLDRGHDKEFISLTTALSAATALQRLSLRLFNFLLMLPPAPGFDIYEYIITCNTELVRATPPQLSEVTLQFPSLIPAHNAMRKPSAPDYPAVDWRGLDDALVAKSLLRVVTALLPHDTYPFPLPYETKELRVFEAFSPLSEETVIKQTVITDHEEAITYLKKAFPQTYLRGILKLMVAYPDGSVAVCDV</sequence>
<protein>
    <submittedName>
        <fullName evidence="1">Uncharacterized protein</fullName>
    </submittedName>
</protein>
<reference evidence="1" key="1">
    <citation type="submission" date="2019-01" db="EMBL/GenBank/DDBJ databases">
        <title>Draft genome sequences of three monokaryotic isolates of the white-rot basidiomycete fungus Dichomitus squalens.</title>
        <authorList>
            <consortium name="DOE Joint Genome Institute"/>
            <person name="Lopez S.C."/>
            <person name="Andreopoulos B."/>
            <person name="Pangilinan J."/>
            <person name="Lipzen A."/>
            <person name="Riley R."/>
            <person name="Ahrendt S."/>
            <person name="Ng V."/>
            <person name="Barry K."/>
            <person name="Daum C."/>
            <person name="Grigoriev I.V."/>
            <person name="Hilden K.S."/>
            <person name="Makela M.R."/>
            <person name="de Vries R.P."/>
        </authorList>
    </citation>
    <scope>NUCLEOTIDE SEQUENCE [LARGE SCALE GENOMIC DNA]</scope>
    <source>
        <strain evidence="1">OM18370.1</strain>
    </source>
</reference>
<organism evidence="1">
    <name type="scientific">Dichomitus squalens</name>
    <dbReference type="NCBI Taxonomy" id="114155"/>
    <lineage>
        <taxon>Eukaryota</taxon>
        <taxon>Fungi</taxon>
        <taxon>Dikarya</taxon>
        <taxon>Basidiomycota</taxon>
        <taxon>Agaricomycotina</taxon>
        <taxon>Agaricomycetes</taxon>
        <taxon>Polyporales</taxon>
        <taxon>Polyporaceae</taxon>
        <taxon>Dichomitus</taxon>
    </lineage>
</organism>
<gene>
    <name evidence="1" type="ORF">BD311DRAFT_861907</name>
</gene>
<evidence type="ECO:0000313" key="1">
    <source>
        <dbReference type="EMBL" id="TBU33506.1"/>
    </source>
</evidence>